<dbReference type="Proteomes" id="UP000077428">
    <property type="component" value="Unassembled WGS sequence"/>
</dbReference>
<comment type="similarity">
    <text evidence="2">Belongs to the ABC transporter superfamily.</text>
</comment>
<dbReference type="PROSITE" id="PS50893">
    <property type="entry name" value="ABC_TRANSPORTER_2"/>
    <property type="match status" value="2"/>
</dbReference>
<keyword evidence="5" id="KW-0677">Repeat</keyword>
<evidence type="ECO:0000313" key="13">
    <source>
        <dbReference type="EMBL" id="KZX10924.1"/>
    </source>
</evidence>
<gene>
    <name evidence="13" type="primary">ykoD_3</name>
    <name evidence="13" type="ORF">MBORA_17620</name>
</gene>
<dbReference type="PROSITE" id="PS00211">
    <property type="entry name" value="ABC_TRANSPORTER_1"/>
    <property type="match status" value="1"/>
</dbReference>
<evidence type="ECO:0000256" key="2">
    <source>
        <dbReference type="ARBA" id="ARBA00005417"/>
    </source>
</evidence>
<dbReference type="GO" id="GO:0016887">
    <property type="term" value="F:ATP hydrolysis activity"/>
    <property type="evidence" value="ECO:0007669"/>
    <property type="project" value="InterPro"/>
</dbReference>
<evidence type="ECO:0000256" key="3">
    <source>
        <dbReference type="ARBA" id="ARBA00022448"/>
    </source>
</evidence>
<comment type="subcellular location">
    <subcellularLocation>
        <location evidence="1">Cell membrane</location>
        <topology evidence="1">Peripheral membrane protein</topology>
    </subcellularLocation>
</comment>
<dbReference type="InterPro" id="IPR027417">
    <property type="entry name" value="P-loop_NTPase"/>
</dbReference>
<keyword evidence="8" id="KW-1278">Translocase</keyword>
<keyword evidence="14" id="KW-1185">Reference proteome</keyword>
<organism evidence="13 14">
    <name type="scientific">Methanobrevibacter oralis</name>
    <dbReference type="NCBI Taxonomy" id="66851"/>
    <lineage>
        <taxon>Archaea</taxon>
        <taxon>Methanobacteriati</taxon>
        <taxon>Methanobacteriota</taxon>
        <taxon>Methanomada group</taxon>
        <taxon>Methanobacteria</taxon>
        <taxon>Methanobacteriales</taxon>
        <taxon>Methanobacteriaceae</taxon>
        <taxon>Methanobrevibacter</taxon>
    </lineage>
</organism>
<dbReference type="AlphaFoldDB" id="A0A165ZMU5"/>
<feature type="domain" description="ABC transporter" evidence="12">
    <location>
        <begin position="2"/>
        <end position="240"/>
    </location>
</feature>
<reference evidence="14" key="1">
    <citation type="journal article" date="2016" name="Genome Announc.">
        <title>Draft Genome Sequences of Methanobrevibacter curvatus DSM11111, Methanobrevibacter cuticularis DSM11139, Methanobrevibacter filiformis DSM11501, and Methanobrevibacter oralis DSM7256.</title>
        <authorList>
            <person name="Poehlein A."/>
            <person name="Seedorf H."/>
        </authorList>
    </citation>
    <scope>NUCLEOTIDE SEQUENCE [LARGE SCALE GENOMIC DNA]</scope>
    <source>
        <strain evidence="14">DSM 7256 / JCM 30027 / ZR</strain>
    </source>
</reference>
<keyword evidence="13" id="KW-0378">Hydrolase</keyword>
<dbReference type="PATRIC" id="fig|66851.6.peg.1916"/>
<evidence type="ECO:0000256" key="7">
    <source>
        <dbReference type="ARBA" id="ARBA00022840"/>
    </source>
</evidence>
<keyword evidence="3" id="KW-0813">Transport</keyword>
<dbReference type="GO" id="GO:0005524">
    <property type="term" value="F:ATP binding"/>
    <property type="evidence" value="ECO:0007669"/>
    <property type="project" value="UniProtKB-KW"/>
</dbReference>
<feature type="coiled-coil region" evidence="11">
    <location>
        <begin position="364"/>
        <end position="391"/>
    </location>
</feature>
<evidence type="ECO:0000256" key="8">
    <source>
        <dbReference type="ARBA" id="ARBA00022967"/>
    </source>
</evidence>
<name>A0A165ZMU5_METOA</name>
<evidence type="ECO:0000256" key="1">
    <source>
        <dbReference type="ARBA" id="ARBA00004202"/>
    </source>
</evidence>
<dbReference type="GO" id="GO:0042626">
    <property type="term" value="F:ATPase-coupled transmembrane transporter activity"/>
    <property type="evidence" value="ECO:0007669"/>
    <property type="project" value="TreeGrafter"/>
</dbReference>
<dbReference type="PANTHER" id="PTHR43553">
    <property type="entry name" value="HEAVY METAL TRANSPORTER"/>
    <property type="match status" value="1"/>
</dbReference>
<sequence>MILIKDLNFSYKKDKEILKNINLNINDNEVILISGISGSGKSTLFNCFNGLIPHFYNGILSGDIIINLNNTKDLALHEISEHVGSVFQDPRSQFFTTDTTDELSFVCQNMAMDKDEIFKKVDDVFSFFNIDYLKDKNIFKLSSGEKQKIAIASAAVISPSIYIFDEPSANLDFDSINRLSELFRLLKNDGHTVIIIEHRIYYLKALFDKMIHMEDGMIKKTYSISDISKMSNFEFNHLGLRSIDIDKIDFKNNKTHINENYCLELKDISFTYSNANIMKNKLFFYEKSNQKEILNNINLKVFGGEVLGLIGENGAGKTTLAKIISGLLKENSGEVLINNNVKSDKDRLKNSYFVMQDSDYQLFENSVKKELELANLDVNNLNEKIEILAKKLQLYDCLENHPTTLSRGQKQRVTIACSILSKKNVIVFDEPTSGLDYNNMKYVCDLILDLSKQGKIIFIISHDFEFLLEVSTRILYLKESKILEDFKLNNENIDLFKRLLLGGKHDSGNI</sequence>
<evidence type="ECO:0000256" key="11">
    <source>
        <dbReference type="SAM" id="Coils"/>
    </source>
</evidence>
<evidence type="ECO:0000313" key="14">
    <source>
        <dbReference type="Proteomes" id="UP000077428"/>
    </source>
</evidence>
<evidence type="ECO:0000256" key="10">
    <source>
        <dbReference type="ARBA" id="ARBA00025157"/>
    </source>
</evidence>
<evidence type="ECO:0000256" key="4">
    <source>
        <dbReference type="ARBA" id="ARBA00022475"/>
    </source>
</evidence>
<keyword evidence="6" id="KW-0547">Nucleotide-binding</keyword>
<dbReference type="InterPro" id="IPR015856">
    <property type="entry name" value="ABC_transpr_CbiO/EcfA_su"/>
</dbReference>
<keyword evidence="9" id="KW-0472">Membrane</keyword>
<dbReference type="Gene3D" id="3.40.50.300">
    <property type="entry name" value="P-loop containing nucleotide triphosphate hydrolases"/>
    <property type="match status" value="2"/>
</dbReference>
<dbReference type="InterPro" id="IPR003593">
    <property type="entry name" value="AAA+_ATPase"/>
</dbReference>
<protein>
    <submittedName>
        <fullName evidence="13">HMP/thiamine import ATP-binding protein YkoD</fullName>
        <ecNumber evidence="13">3.6.3.-</ecNumber>
    </submittedName>
</protein>
<dbReference type="RefSeq" id="WP_063720549.1">
    <property type="nucleotide sequence ID" value="NZ_LT985121.1"/>
</dbReference>
<dbReference type="GO" id="GO:0043190">
    <property type="term" value="C:ATP-binding cassette (ABC) transporter complex"/>
    <property type="evidence" value="ECO:0007669"/>
    <property type="project" value="TreeGrafter"/>
</dbReference>
<evidence type="ECO:0000256" key="5">
    <source>
        <dbReference type="ARBA" id="ARBA00022737"/>
    </source>
</evidence>
<feature type="domain" description="ABC transporter" evidence="12">
    <location>
        <begin position="263"/>
        <end position="504"/>
    </location>
</feature>
<dbReference type="STRING" id="66851.MBORA_17620"/>
<dbReference type="EMBL" id="LWMU01000103">
    <property type="protein sequence ID" value="KZX10924.1"/>
    <property type="molecule type" value="Genomic_DNA"/>
</dbReference>
<keyword evidence="4" id="KW-1003">Cell membrane</keyword>
<dbReference type="InterPro" id="IPR003439">
    <property type="entry name" value="ABC_transporter-like_ATP-bd"/>
</dbReference>
<comment type="caution">
    <text evidence="13">The sequence shown here is derived from an EMBL/GenBank/DDBJ whole genome shotgun (WGS) entry which is preliminary data.</text>
</comment>
<dbReference type="CDD" id="cd03225">
    <property type="entry name" value="ABC_cobalt_CbiO_domain1"/>
    <property type="match status" value="1"/>
</dbReference>
<evidence type="ECO:0000259" key="12">
    <source>
        <dbReference type="PROSITE" id="PS50893"/>
    </source>
</evidence>
<proteinExistence type="inferred from homology"/>
<dbReference type="CDD" id="cd03226">
    <property type="entry name" value="ABC_cobalt_CbiO_domain2"/>
    <property type="match status" value="1"/>
</dbReference>
<keyword evidence="11" id="KW-0175">Coiled coil</keyword>
<dbReference type="Pfam" id="PF00005">
    <property type="entry name" value="ABC_tran"/>
    <property type="match status" value="2"/>
</dbReference>
<dbReference type="InterPro" id="IPR050095">
    <property type="entry name" value="ECF_ABC_transporter_ATP-bd"/>
</dbReference>
<dbReference type="PANTHER" id="PTHR43553:SF23">
    <property type="entry name" value="ABC TRANSPORTER ATP-BINDING COMPONENT"/>
    <property type="match status" value="1"/>
</dbReference>
<dbReference type="InterPro" id="IPR017871">
    <property type="entry name" value="ABC_transporter-like_CS"/>
</dbReference>
<dbReference type="EC" id="3.6.3.-" evidence="13"/>
<dbReference type="SMART" id="SM00382">
    <property type="entry name" value="AAA"/>
    <property type="match status" value="2"/>
</dbReference>
<dbReference type="OrthoDB" id="35850at2157"/>
<accession>A0A165ZMU5</accession>
<comment type="function">
    <text evidence="10">Probably part of an ABC transporter complex. Responsible for energy coupling to the transport system.</text>
</comment>
<evidence type="ECO:0000256" key="9">
    <source>
        <dbReference type="ARBA" id="ARBA00023136"/>
    </source>
</evidence>
<keyword evidence="7 13" id="KW-0067">ATP-binding</keyword>
<evidence type="ECO:0000256" key="6">
    <source>
        <dbReference type="ARBA" id="ARBA00022741"/>
    </source>
</evidence>
<dbReference type="SUPFAM" id="SSF52540">
    <property type="entry name" value="P-loop containing nucleoside triphosphate hydrolases"/>
    <property type="match status" value="2"/>
</dbReference>